<dbReference type="Proteomes" id="UP000189670">
    <property type="component" value="Unassembled WGS sequence"/>
</dbReference>
<comment type="caution">
    <text evidence="1">The sequence shown here is derived from an EMBL/GenBank/DDBJ whole genome shotgun (WGS) entry which is preliminary data.</text>
</comment>
<evidence type="ECO:0008006" key="3">
    <source>
        <dbReference type="Google" id="ProtNLM"/>
    </source>
</evidence>
<dbReference type="Gene3D" id="1.10.10.10">
    <property type="entry name" value="Winged helix-like DNA-binding domain superfamily/Winged helix DNA-binding domain"/>
    <property type="match status" value="1"/>
</dbReference>
<proteinExistence type="predicted"/>
<sequence>MGIMDIKLNPINIEDYLEIQSNMMRLKGYRIGIEHIVKCYQEGFTAEQISQEFPGVSLMKIYVIIAYYLQNKKTVDKYINQQIFFAEQQMKQDDQKTPLPVVERLRTIRRQKEKVLNENTFFTG</sequence>
<dbReference type="Pfam" id="PF04255">
    <property type="entry name" value="DUF433"/>
    <property type="match status" value="1"/>
</dbReference>
<dbReference type="InterPro" id="IPR007367">
    <property type="entry name" value="DUF433"/>
</dbReference>
<organism evidence="1 2">
    <name type="scientific">Candidatus Magnetoglobus multicellularis str. Araruama</name>
    <dbReference type="NCBI Taxonomy" id="890399"/>
    <lineage>
        <taxon>Bacteria</taxon>
        <taxon>Pseudomonadati</taxon>
        <taxon>Thermodesulfobacteriota</taxon>
        <taxon>Desulfobacteria</taxon>
        <taxon>Desulfobacterales</taxon>
        <taxon>Desulfobacteraceae</taxon>
        <taxon>Candidatus Magnetoglobus</taxon>
    </lineage>
</organism>
<protein>
    <recommendedName>
        <fullName evidence="3">DUF433 domain-containing protein</fullName>
    </recommendedName>
</protein>
<dbReference type="EMBL" id="ATBP01000097">
    <property type="protein sequence ID" value="ETR72968.1"/>
    <property type="molecule type" value="Genomic_DNA"/>
</dbReference>
<evidence type="ECO:0000313" key="2">
    <source>
        <dbReference type="Proteomes" id="UP000189670"/>
    </source>
</evidence>
<name>A0A1V1PDV8_9BACT</name>
<dbReference type="InterPro" id="IPR036388">
    <property type="entry name" value="WH-like_DNA-bd_sf"/>
</dbReference>
<accession>A0A1V1PDV8</accession>
<evidence type="ECO:0000313" key="1">
    <source>
        <dbReference type="EMBL" id="ETR72968.1"/>
    </source>
</evidence>
<reference evidence="2" key="1">
    <citation type="submission" date="2012-11" db="EMBL/GenBank/DDBJ databases">
        <authorList>
            <person name="Lucero-Rivera Y.E."/>
            <person name="Tovar-Ramirez D."/>
        </authorList>
    </citation>
    <scope>NUCLEOTIDE SEQUENCE [LARGE SCALE GENOMIC DNA]</scope>
    <source>
        <strain evidence="2">Araruama</strain>
    </source>
</reference>
<dbReference type="AlphaFoldDB" id="A0A1V1PDV8"/>
<dbReference type="SUPFAM" id="SSF46689">
    <property type="entry name" value="Homeodomain-like"/>
    <property type="match status" value="1"/>
</dbReference>
<gene>
    <name evidence="1" type="ORF">OMM_07225</name>
</gene>
<dbReference type="InterPro" id="IPR009057">
    <property type="entry name" value="Homeodomain-like_sf"/>
</dbReference>